<dbReference type="RefSeq" id="WP_020375833.1">
    <property type="nucleotide sequence ID" value="NZ_FWWY01000001.1"/>
</dbReference>
<feature type="domain" description="EamA" evidence="7">
    <location>
        <begin position="147"/>
        <end position="281"/>
    </location>
</feature>
<evidence type="ECO:0000256" key="1">
    <source>
        <dbReference type="ARBA" id="ARBA00004141"/>
    </source>
</evidence>
<evidence type="ECO:0000256" key="6">
    <source>
        <dbReference type="SAM" id="Phobius"/>
    </source>
</evidence>
<organism evidence="8 9">
    <name type="scientific">Sulfobacillus thermosulfidooxidans (strain DSM 9293 / VKM B-1269 / AT-1)</name>
    <dbReference type="NCBI Taxonomy" id="929705"/>
    <lineage>
        <taxon>Bacteria</taxon>
        <taxon>Bacillati</taxon>
        <taxon>Bacillota</taxon>
        <taxon>Clostridia</taxon>
        <taxon>Eubacteriales</taxon>
        <taxon>Clostridiales Family XVII. Incertae Sedis</taxon>
        <taxon>Sulfobacillus</taxon>
    </lineage>
</organism>
<feature type="transmembrane region" description="Helical" evidence="6">
    <location>
        <begin position="173"/>
        <end position="197"/>
    </location>
</feature>
<protein>
    <submittedName>
        <fullName evidence="8">Threonine/homoserine efflux transporter RhtA</fullName>
    </submittedName>
</protein>
<feature type="transmembrane region" description="Helical" evidence="6">
    <location>
        <begin position="99"/>
        <end position="118"/>
    </location>
</feature>
<evidence type="ECO:0000256" key="5">
    <source>
        <dbReference type="ARBA" id="ARBA00023136"/>
    </source>
</evidence>
<evidence type="ECO:0000256" key="3">
    <source>
        <dbReference type="ARBA" id="ARBA00022692"/>
    </source>
</evidence>
<sequence>MLTKDTLKFAGLVIATTALMGSSFAIGKIGLQFISPFLLVAVRFLIAGIVMAIIVRHRPLPQHIGDWVRVGIIGLFQTAGVMGMIFLSLETISAGESSILTFVNPLLVVILATIFTKARYTLRQYLGVLLGFFGVVVTLGGNFSIHMGVVYGFTGALSWAIATLLIKRWGARFDIWILTAYQMMIGGLILMIAAVNLETPRFVVNMESIVIVLWLALMASVVQFGIWFYLLHHNDPGKVSAFLFLAPFFGVLFGWLLLHEIITQTVMVGGLLIIGGIILVNWPTRTFPVHAVKNCPD</sequence>
<proteinExistence type="inferred from homology"/>
<dbReference type="PANTHER" id="PTHR32322:SF2">
    <property type="entry name" value="EAMA DOMAIN-CONTAINING PROTEIN"/>
    <property type="match status" value="1"/>
</dbReference>
<feature type="transmembrane region" description="Helical" evidence="6">
    <location>
        <begin position="35"/>
        <end position="55"/>
    </location>
</feature>
<accession>A0A1W1WEH1</accession>
<feature type="transmembrane region" description="Helical" evidence="6">
    <location>
        <begin position="239"/>
        <end position="258"/>
    </location>
</feature>
<dbReference type="SUPFAM" id="SSF103481">
    <property type="entry name" value="Multidrug resistance efflux transporter EmrE"/>
    <property type="match status" value="2"/>
</dbReference>
<keyword evidence="4 6" id="KW-1133">Transmembrane helix</keyword>
<dbReference type="Proteomes" id="UP000192660">
    <property type="component" value="Unassembled WGS sequence"/>
</dbReference>
<evidence type="ECO:0000313" key="8">
    <source>
        <dbReference type="EMBL" id="SMC04711.1"/>
    </source>
</evidence>
<dbReference type="AlphaFoldDB" id="A0A1W1WEH1"/>
<feature type="transmembrane region" description="Helical" evidence="6">
    <location>
        <begin position="209"/>
        <end position="232"/>
    </location>
</feature>
<comment type="subcellular location">
    <subcellularLocation>
        <location evidence="1">Membrane</location>
        <topology evidence="1">Multi-pass membrane protein</topology>
    </subcellularLocation>
</comment>
<evidence type="ECO:0000259" key="7">
    <source>
        <dbReference type="Pfam" id="PF00892"/>
    </source>
</evidence>
<feature type="transmembrane region" description="Helical" evidence="6">
    <location>
        <begin position="67"/>
        <end position="87"/>
    </location>
</feature>
<evidence type="ECO:0000256" key="4">
    <source>
        <dbReference type="ARBA" id="ARBA00022989"/>
    </source>
</evidence>
<reference evidence="9" key="1">
    <citation type="submission" date="2017-04" db="EMBL/GenBank/DDBJ databases">
        <authorList>
            <person name="Varghese N."/>
            <person name="Submissions S."/>
        </authorList>
    </citation>
    <scope>NUCLEOTIDE SEQUENCE [LARGE SCALE GENOMIC DNA]</scope>
    <source>
        <strain evidence="9">DSM 9293</strain>
    </source>
</reference>
<keyword evidence="3 6" id="KW-0812">Transmembrane</keyword>
<evidence type="ECO:0000313" key="9">
    <source>
        <dbReference type="Proteomes" id="UP000192660"/>
    </source>
</evidence>
<dbReference type="EMBL" id="FWWY01000001">
    <property type="protein sequence ID" value="SMC04711.1"/>
    <property type="molecule type" value="Genomic_DNA"/>
</dbReference>
<dbReference type="STRING" id="28034.BFX07_00435"/>
<dbReference type="InterPro" id="IPR050638">
    <property type="entry name" value="AA-Vitamin_Transporters"/>
</dbReference>
<name>A0A1W1WEH1_SULTA</name>
<feature type="domain" description="EamA" evidence="7">
    <location>
        <begin position="12"/>
        <end position="139"/>
    </location>
</feature>
<feature type="transmembrane region" description="Helical" evidence="6">
    <location>
        <begin position="264"/>
        <end position="282"/>
    </location>
</feature>
<keyword evidence="9" id="KW-1185">Reference proteome</keyword>
<gene>
    <name evidence="8" type="ORF">SAMN00768000_1797</name>
</gene>
<dbReference type="GO" id="GO:0016020">
    <property type="term" value="C:membrane"/>
    <property type="evidence" value="ECO:0007669"/>
    <property type="project" value="UniProtKB-SubCell"/>
</dbReference>
<dbReference type="PANTHER" id="PTHR32322">
    <property type="entry name" value="INNER MEMBRANE TRANSPORTER"/>
    <property type="match status" value="1"/>
</dbReference>
<dbReference type="InterPro" id="IPR000620">
    <property type="entry name" value="EamA_dom"/>
</dbReference>
<comment type="similarity">
    <text evidence="2">Belongs to the EamA transporter family.</text>
</comment>
<dbReference type="Pfam" id="PF00892">
    <property type="entry name" value="EamA"/>
    <property type="match status" value="2"/>
</dbReference>
<keyword evidence="5 6" id="KW-0472">Membrane</keyword>
<feature type="transmembrane region" description="Helical" evidence="6">
    <location>
        <begin position="125"/>
        <end position="143"/>
    </location>
</feature>
<feature type="transmembrane region" description="Helical" evidence="6">
    <location>
        <begin position="149"/>
        <end position="166"/>
    </location>
</feature>
<dbReference type="InterPro" id="IPR037185">
    <property type="entry name" value="EmrE-like"/>
</dbReference>
<evidence type="ECO:0000256" key="2">
    <source>
        <dbReference type="ARBA" id="ARBA00007362"/>
    </source>
</evidence>